<dbReference type="InParanoid" id="A0A1D2VHP0"/>
<reference evidence="4" key="1">
    <citation type="submission" date="2016-05" db="EMBL/GenBank/DDBJ databases">
        <title>Comparative genomics of biotechnologically important yeasts.</title>
        <authorList>
            <consortium name="DOE Joint Genome Institute"/>
            <person name="Riley R."/>
            <person name="Haridas S."/>
            <person name="Wolfe K.H."/>
            <person name="Lopes M.R."/>
            <person name="Hittinger C.T."/>
            <person name="Goker M."/>
            <person name="Salamov A."/>
            <person name="Wisecaver J."/>
            <person name="Long T.M."/>
            <person name="Aerts A.L."/>
            <person name="Barry K."/>
            <person name="Choi C."/>
            <person name="Clum A."/>
            <person name="Coughlan A.Y."/>
            <person name="Deshpande S."/>
            <person name="Douglass A.P."/>
            <person name="Hanson S.J."/>
            <person name="Klenk H.-P."/>
            <person name="Labutti K."/>
            <person name="Lapidus A."/>
            <person name="Lindquist E."/>
            <person name="Lipzen A."/>
            <person name="Meier-Kolthoff J.P."/>
            <person name="Ohm R.A."/>
            <person name="Otillar R.P."/>
            <person name="Pangilinan J."/>
            <person name="Peng Y."/>
            <person name="Rokas A."/>
            <person name="Rosa C.A."/>
            <person name="Scheuner C."/>
            <person name="Sibirny A.A."/>
            <person name="Slot J.C."/>
            <person name="Stielow J.B."/>
            <person name="Sun H."/>
            <person name="Kurtzman C.P."/>
            <person name="Blackwell M."/>
            <person name="Grigoriev I.V."/>
            <person name="Jeffries T.W."/>
        </authorList>
    </citation>
    <scope>NUCLEOTIDE SEQUENCE [LARGE SCALE GENOMIC DNA]</scope>
    <source>
        <strain evidence="4">DSM 1968</strain>
    </source>
</reference>
<keyword evidence="2" id="KW-0677">Repeat</keyword>
<dbReference type="EMBL" id="KV454480">
    <property type="protein sequence ID" value="ODV61112.1"/>
    <property type="molecule type" value="Genomic_DNA"/>
</dbReference>
<organism evidence="3 4">
    <name type="scientific">Ascoidea rubescens DSM 1968</name>
    <dbReference type="NCBI Taxonomy" id="1344418"/>
    <lineage>
        <taxon>Eukaryota</taxon>
        <taxon>Fungi</taxon>
        <taxon>Dikarya</taxon>
        <taxon>Ascomycota</taxon>
        <taxon>Saccharomycotina</taxon>
        <taxon>Saccharomycetes</taxon>
        <taxon>Ascoideaceae</taxon>
        <taxon>Ascoidea</taxon>
    </lineage>
</organism>
<dbReference type="GeneID" id="30968157"/>
<evidence type="ECO:0008006" key="5">
    <source>
        <dbReference type="Google" id="ProtNLM"/>
    </source>
</evidence>
<protein>
    <recommendedName>
        <fullName evidence="5">L domain-like protein</fullName>
    </recommendedName>
</protein>
<dbReference type="OrthoDB" id="7451790at2759"/>
<keyword evidence="4" id="KW-1185">Reference proteome</keyword>
<keyword evidence="1" id="KW-0433">Leucine-rich repeat</keyword>
<dbReference type="InterPro" id="IPR050836">
    <property type="entry name" value="SDS22/Internalin_LRR"/>
</dbReference>
<dbReference type="PANTHER" id="PTHR46652:SF8">
    <property type="entry name" value="LEUCINE RICH REPEAT CONTAINING 23"/>
    <property type="match status" value="1"/>
</dbReference>
<dbReference type="SUPFAM" id="SSF52058">
    <property type="entry name" value="L domain-like"/>
    <property type="match status" value="1"/>
</dbReference>
<proteinExistence type="predicted"/>
<evidence type="ECO:0000256" key="1">
    <source>
        <dbReference type="ARBA" id="ARBA00022614"/>
    </source>
</evidence>
<gene>
    <name evidence="3" type="ORF">ASCRUDRAFT_8067</name>
</gene>
<sequence length="210" mass="23912">MNVSNETDRSTHRTISDISPPGLIGKIASYLPFNKLVLFTSSSENVIRTSSLSNFFREVSIIDLDSLRSNQNFNVHLDDLHIFQSHLSDFCRRLKVRISSSAKMDKAPNKIISYDFVVEDFYSFDKSLLNIVDSLKNLDLHSNAVKEVDRLSELVALNYLTLSFNEISSIQNLSNLIQLNHLDLKGNLIQPDNLDLEANQISWIQNILKL</sequence>
<dbReference type="PROSITE" id="PS51450">
    <property type="entry name" value="LRR"/>
    <property type="match status" value="2"/>
</dbReference>
<accession>A0A1D2VHP0</accession>
<dbReference type="Proteomes" id="UP000095038">
    <property type="component" value="Unassembled WGS sequence"/>
</dbReference>
<dbReference type="AlphaFoldDB" id="A0A1D2VHP0"/>
<dbReference type="Gene3D" id="3.80.10.10">
    <property type="entry name" value="Ribonuclease Inhibitor"/>
    <property type="match status" value="1"/>
</dbReference>
<evidence type="ECO:0000313" key="4">
    <source>
        <dbReference type="Proteomes" id="UP000095038"/>
    </source>
</evidence>
<dbReference type="PANTHER" id="PTHR46652">
    <property type="entry name" value="LEUCINE-RICH REPEAT AND IQ DOMAIN-CONTAINING PROTEIN 1-RELATED"/>
    <property type="match status" value="1"/>
</dbReference>
<dbReference type="RefSeq" id="XP_020047419.1">
    <property type="nucleotide sequence ID" value="XM_020194521.1"/>
</dbReference>
<dbReference type="InterPro" id="IPR001611">
    <property type="entry name" value="Leu-rich_rpt"/>
</dbReference>
<name>A0A1D2VHP0_9ASCO</name>
<evidence type="ECO:0000256" key="2">
    <source>
        <dbReference type="ARBA" id="ARBA00022737"/>
    </source>
</evidence>
<dbReference type="InterPro" id="IPR032675">
    <property type="entry name" value="LRR_dom_sf"/>
</dbReference>
<evidence type="ECO:0000313" key="3">
    <source>
        <dbReference type="EMBL" id="ODV61112.1"/>
    </source>
</evidence>